<evidence type="ECO:0000256" key="1">
    <source>
        <dbReference type="SAM" id="SignalP"/>
    </source>
</evidence>
<dbReference type="EMBL" id="FRAW01000007">
    <property type="protein sequence ID" value="SHK49068.1"/>
    <property type="molecule type" value="Genomic_DNA"/>
</dbReference>
<evidence type="ECO:0000313" key="3">
    <source>
        <dbReference type="Proteomes" id="UP000184275"/>
    </source>
</evidence>
<name>A0A1M6SWX2_9BACT</name>
<evidence type="ECO:0000313" key="2">
    <source>
        <dbReference type="EMBL" id="SHK49068.1"/>
    </source>
</evidence>
<gene>
    <name evidence="2" type="ORF">SAMN05720469_10788</name>
</gene>
<dbReference type="AlphaFoldDB" id="A0A1M6SWX2"/>
<feature type="chain" id="PRO_5012116059" evidence="1">
    <location>
        <begin position="18"/>
        <end position="107"/>
    </location>
</feature>
<dbReference type="Gene3D" id="2.160.20.110">
    <property type="match status" value="1"/>
</dbReference>
<keyword evidence="3" id="KW-1185">Reference proteome</keyword>
<sequence>MKNLFPLLLVLPFAVHAACDLVLNEASEYEVKSFEDLTKVGIEGCALDAKYRLTADIVAPESDDEWHGFAPINDFSGEFHGAGHKIKATTKNSIERRHSGILMSIYS</sequence>
<organism evidence="2 3">
    <name type="scientific">Fibrobacter intestinalis</name>
    <dbReference type="NCBI Taxonomy" id="28122"/>
    <lineage>
        <taxon>Bacteria</taxon>
        <taxon>Pseudomonadati</taxon>
        <taxon>Fibrobacterota</taxon>
        <taxon>Fibrobacteria</taxon>
        <taxon>Fibrobacterales</taxon>
        <taxon>Fibrobacteraceae</taxon>
        <taxon>Fibrobacter</taxon>
    </lineage>
</organism>
<dbReference type="RefSeq" id="WP_073303279.1">
    <property type="nucleotide sequence ID" value="NZ_FRAW01000007.1"/>
</dbReference>
<accession>A0A1M6SWX2</accession>
<feature type="signal peptide" evidence="1">
    <location>
        <begin position="1"/>
        <end position="17"/>
    </location>
</feature>
<proteinExistence type="predicted"/>
<protein>
    <submittedName>
        <fullName evidence="2">Uncharacterized protein</fullName>
    </submittedName>
</protein>
<keyword evidence="1" id="KW-0732">Signal</keyword>
<reference evidence="3" key="1">
    <citation type="submission" date="2016-11" db="EMBL/GenBank/DDBJ databases">
        <authorList>
            <person name="Varghese N."/>
            <person name="Submissions S."/>
        </authorList>
    </citation>
    <scope>NUCLEOTIDE SEQUENCE [LARGE SCALE GENOMIC DNA]</scope>
    <source>
        <strain evidence="3">UWOS</strain>
    </source>
</reference>
<dbReference type="Proteomes" id="UP000184275">
    <property type="component" value="Unassembled WGS sequence"/>
</dbReference>